<organism evidence="7 8">
    <name type="scientific">Roseococcus suduntuyensis</name>
    <dbReference type="NCBI Taxonomy" id="455361"/>
    <lineage>
        <taxon>Bacteria</taxon>
        <taxon>Pseudomonadati</taxon>
        <taxon>Pseudomonadota</taxon>
        <taxon>Alphaproteobacteria</taxon>
        <taxon>Acetobacterales</taxon>
        <taxon>Roseomonadaceae</taxon>
        <taxon>Roseococcus</taxon>
    </lineage>
</organism>
<dbReference type="GO" id="GO:0016757">
    <property type="term" value="F:glycosyltransferase activity"/>
    <property type="evidence" value="ECO:0007669"/>
    <property type="project" value="UniProtKB-KW"/>
</dbReference>
<sequence>MTPTLAVAIPAHDEARMLPRCLAALAAQRDAPPFAVVVLANNCADDTAGVARRLAPRLPYALHVEEVTLPVGDRHAGHARGLAMARAAALLGEQGLLAGTDADATPAPGWLAGLARHHAAGSDAIAGWAIMDRASARALPPAVRARARAEARLAQLLDRMASVLDPLPWDPWPRHTGHSGANFAVGREAYRRCGGVPDVPLAEDRLLFARLAEIGARIRHAPDCVVHVSARLKGRAAGGMADALRRRAADADPFCDASIEPVPNALRRHRLRRALREGVEIERLAGRLGLAGAEAEALTAGLSEDQSWARLLSAAPRLRPVPVPALELARQTRAAERALRRLGIPLPEAPPEGALV</sequence>
<dbReference type="Proteomes" id="UP000553193">
    <property type="component" value="Unassembled WGS sequence"/>
</dbReference>
<gene>
    <name evidence="7" type="ORF">GGQ83_001660</name>
</gene>
<keyword evidence="5" id="KW-0472">Membrane</keyword>
<dbReference type="Pfam" id="PF00535">
    <property type="entry name" value="Glycos_transf_2"/>
    <property type="match status" value="1"/>
</dbReference>
<evidence type="ECO:0000259" key="6">
    <source>
        <dbReference type="Pfam" id="PF00535"/>
    </source>
</evidence>
<dbReference type="Gene3D" id="3.90.550.10">
    <property type="entry name" value="Spore Coat Polysaccharide Biosynthesis Protein SpsA, Chain A"/>
    <property type="match status" value="1"/>
</dbReference>
<dbReference type="PANTHER" id="PTHR43646:SF2">
    <property type="entry name" value="GLYCOSYLTRANSFERASE 2-LIKE DOMAIN-CONTAINING PROTEIN"/>
    <property type="match status" value="1"/>
</dbReference>
<keyword evidence="3" id="KW-0328">Glycosyltransferase</keyword>
<accession>A0A840ACK0</accession>
<evidence type="ECO:0000256" key="3">
    <source>
        <dbReference type="ARBA" id="ARBA00022676"/>
    </source>
</evidence>
<dbReference type="AlphaFoldDB" id="A0A840ACK0"/>
<proteinExistence type="predicted"/>
<evidence type="ECO:0000313" key="7">
    <source>
        <dbReference type="EMBL" id="MBB3898223.1"/>
    </source>
</evidence>
<keyword evidence="8" id="KW-1185">Reference proteome</keyword>
<dbReference type="EMBL" id="JACIDJ010000002">
    <property type="protein sequence ID" value="MBB3898223.1"/>
    <property type="molecule type" value="Genomic_DNA"/>
</dbReference>
<name>A0A840ACK0_9PROT</name>
<evidence type="ECO:0000256" key="4">
    <source>
        <dbReference type="ARBA" id="ARBA00022679"/>
    </source>
</evidence>
<dbReference type="SUPFAM" id="SSF53448">
    <property type="entry name" value="Nucleotide-diphospho-sugar transferases"/>
    <property type="match status" value="1"/>
</dbReference>
<dbReference type="InterPro" id="IPR029044">
    <property type="entry name" value="Nucleotide-diphossugar_trans"/>
</dbReference>
<dbReference type="GO" id="GO:0005886">
    <property type="term" value="C:plasma membrane"/>
    <property type="evidence" value="ECO:0007669"/>
    <property type="project" value="UniProtKB-SubCell"/>
</dbReference>
<evidence type="ECO:0000256" key="5">
    <source>
        <dbReference type="ARBA" id="ARBA00023136"/>
    </source>
</evidence>
<comment type="subcellular location">
    <subcellularLocation>
        <location evidence="1">Cell membrane</location>
    </subcellularLocation>
</comment>
<dbReference type="InterPro" id="IPR001173">
    <property type="entry name" value="Glyco_trans_2-like"/>
</dbReference>
<evidence type="ECO:0000256" key="2">
    <source>
        <dbReference type="ARBA" id="ARBA00022475"/>
    </source>
</evidence>
<evidence type="ECO:0000256" key="1">
    <source>
        <dbReference type="ARBA" id="ARBA00004236"/>
    </source>
</evidence>
<comment type="caution">
    <text evidence="7">The sequence shown here is derived from an EMBL/GenBank/DDBJ whole genome shotgun (WGS) entry which is preliminary data.</text>
</comment>
<protein>
    <recommendedName>
        <fullName evidence="6">Glycosyltransferase 2-like domain-containing protein</fullName>
    </recommendedName>
</protein>
<keyword evidence="4" id="KW-0808">Transferase</keyword>
<feature type="domain" description="Glycosyltransferase 2-like" evidence="6">
    <location>
        <begin position="7"/>
        <end position="130"/>
    </location>
</feature>
<dbReference type="PANTHER" id="PTHR43646">
    <property type="entry name" value="GLYCOSYLTRANSFERASE"/>
    <property type="match status" value="1"/>
</dbReference>
<evidence type="ECO:0000313" key="8">
    <source>
        <dbReference type="Proteomes" id="UP000553193"/>
    </source>
</evidence>
<dbReference type="RefSeq" id="WP_184383303.1">
    <property type="nucleotide sequence ID" value="NZ_JACIDJ010000002.1"/>
</dbReference>
<reference evidence="7 8" key="1">
    <citation type="submission" date="2020-08" db="EMBL/GenBank/DDBJ databases">
        <title>Genomic Encyclopedia of Type Strains, Phase IV (KMG-IV): sequencing the most valuable type-strain genomes for metagenomic binning, comparative biology and taxonomic classification.</title>
        <authorList>
            <person name="Goeker M."/>
        </authorList>
    </citation>
    <scope>NUCLEOTIDE SEQUENCE [LARGE SCALE GENOMIC DNA]</scope>
    <source>
        <strain evidence="7 8">DSM 19979</strain>
    </source>
</reference>
<keyword evidence="2" id="KW-1003">Cell membrane</keyword>